<evidence type="ECO:0000256" key="1">
    <source>
        <dbReference type="ARBA" id="ARBA00007806"/>
    </source>
</evidence>
<dbReference type="Gene3D" id="2.60.40.1180">
    <property type="entry name" value="Golgi alpha-mannosidase II"/>
    <property type="match status" value="1"/>
</dbReference>
<dbReference type="PaxDb" id="7165-AGAP003993-PA"/>
<dbReference type="HOGENOM" id="CLU_008294_0_0_1"/>
<evidence type="ECO:0000259" key="6">
    <source>
        <dbReference type="Pfam" id="PF01055"/>
    </source>
</evidence>
<sequence>MAIRVTKKCFLLSTLGVLVVAAALTVTLVLVLRDDEEISETYRFAASSIEVRLEEQPDHRCREDKLTNKKKYHMFYILNLSHQPGDDRVQRITFDHDFTDDSDIETFPKGMRLYGNGHSVEIREVEDSAGFAYLSISRTLRKGQIGSDVLHLHDTFGAEQTPLHWYGGPELMEQYYPIEKLRFDDYPYITKELHSAAIIERYWLSTAGVFFYVEKEVPLFIDQNDQVLRFTAKKELPYYTYDDEFVFNYRIGVAADAREAHQKAVERVLNQPVDIPDERMVRQPIWSTWVRYRRPISQQTVLDFAREINAYGFKNAQLDIDDLWEVCYGSLTFNTITFPNVTEMTETLREMGFRVTLWVHPFINKNCDPWYTEALSKGYLVKSHNETIGYNTKWWNSGENEASYINFNNPDAVEWYRRRLRELQELGIDNFKFDAGETSWAPADPDIEGTTALLPSSQTVNFVRMCAAFGGMIEVRTGWGTQDLPVFVRMLDFDTRWGWNNGLLSLIPTLLQMNLNGYPFVLPDMIGGNVYGDDILTKELFIRWLEASVFMPSIQFSKTPWDIDEESITISKKFAQLHETYSDYIIQRMRLAVSHGTPVNPPIWWLDPTDKIAQTIYDEYLLGEDIVVAPVLAEFATTRDIYLPKGTWRDGNTNRVHEGGRWIYNYTAPMDTLPYFVSATFQLN</sequence>
<proteinExistence type="inferred from homology"/>
<gene>
    <name evidence="8" type="ORF">AgaP_AGAP003993</name>
</gene>
<dbReference type="VEuPathDB" id="VectorBase:AGAP003993"/>
<dbReference type="GO" id="GO:0005975">
    <property type="term" value="P:carbohydrate metabolic process"/>
    <property type="evidence" value="ECO:0007669"/>
    <property type="project" value="InterPro"/>
</dbReference>
<dbReference type="Gene3D" id="3.20.20.80">
    <property type="entry name" value="Glycosidases"/>
    <property type="match status" value="1"/>
</dbReference>
<reference evidence="8" key="1">
    <citation type="journal article" date="2002" name="Science">
        <title>The genome sequence of the malaria mosquito Anopheles gambiae.</title>
        <authorList>
            <person name="Holt R.A."/>
            <person name="Subramanian G.M."/>
            <person name="Halpern A."/>
            <person name="Sutton G.G."/>
            <person name="Charlab R."/>
            <person name="Nusskern D.R."/>
            <person name="Wincker P."/>
            <person name="Clark A.G."/>
            <person name="Ribeiro J.M."/>
            <person name="Wides R."/>
            <person name="Salzberg S.L."/>
            <person name="Loftus B."/>
            <person name="Yandell M."/>
            <person name="Majoros W.H."/>
            <person name="Rusch D.B."/>
            <person name="Lai Z."/>
            <person name="Kraft C.L."/>
            <person name="Abril J.F."/>
            <person name="Anthouard V."/>
            <person name="Arensburger P."/>
            <person name="Atkinson P.W."/>
            <person name="Baden H."/>
            <person name="de Berardinis V."/>
            <person name="Baldwin D."/>
            <person name="Benes V."/>
            <person name="Biedler J."/>
            <person name="Blass C."/>
            <person name="Bolanos R."/>
            <person name="Boscus D."/>
            <person name="Barnstead M."/>
            <person name="Cai S."/>
            <person name="Center A."/>
            <person name="Chaturverdi K."/>
            <person name="Christophides G.K."/>
            <person name="Chrystal M.A."/>
            <person name="Clamp M."/>
            <person name="Cravchik A."/>
            <person name="Curwen V."/>
            <person name="Dana A."/>
            <person name="Delcher A."/>
            <person name="Dew I."/>
            <person name="Evans C.A."/>
            <person name="Flanigan M."/>
            <person name="Grundschober-Freimoser A."/>
            <person name="Friedli L."/>
            <person name="Gu Z."/>
            <person name="Guan P."/>
            <person name="Guigo R."/>
            <person name="Hillenmeyer M.E."/>
            <person name="Hladun S.L."/>
            <person name="Hogan J.R."/>
            <person name="Hong Y.S."/>
            <person name="Hoover J."/>
            <person name="Jaillon O."/>
            <person name="Ke Z."/>
            <person name="Kodira C."/>
            <person name="Kokoza E."/>
            <person name="Koutsos A."/>
            <person name="Letunic I."/>
            <person name="Levitsky A."/>
            <person name="Liang Y."/>
            <person name="Lin J.J."/>
            <person name="Lobo N.F."/>
            <person name="Lopez J.R."/>
            <person name="Malek J.A."/>
            <person name="McIntosh T.C."/>
            <person name="Meister S."/>
            <person name="Miller J."/>
            <person name="Mobarry C."/>
            <person name="Mongin E."/>
            <person name="Murphy S.D."/>
            <person name="O'Brochta D.A."/>
            <person name="Pfannkoch C."/>
            <person name="Qi R."/>
            <person name="Regier M.A."/>
            <person name="Remington K."/>
            <person name="Shao H."/>
            <person name="Sharakhova M.V."/>
            <person name="Sitter C.D."/>
            <person name="Shetty J."/>
            <person name="Smith T.J."/>
            <person name="Strong R."/>
            <person name="Sun J."/>
            <person name="Thomasova D."/>
            <person name="Ton L.Q."/>
            <person name="Topalis P."/>
            <person name="Tu Z."/>
            <person name="Unger M.F."/>
            <person name="Walenz B."/>
            <person name="Wang A."/>
            <person name="Wang J."/>
            <person name="Wang M."/>
            <person name="Wang X."/>
            <person name="Woodford K.J."/>
            <person name="Wortman J.R."/>
            <person name="Wu M."/>
            <person name="Yao A."/>
            <person name="Zdobnov E.M."/>
            <person name="Zhang H."/>
            <person name="Zhao Q."/>
            <person name="Zhao S."/>
            <person name="Zhu S.C."/>
            <person name="Zhimulev I."/>
            <person name="Coluzzi M."/>
            <person name="della Torre A."/>
            <person name="Roth C.W."/>
            <person name="Louis C."/>
            <person name="Kalush F."/>
            <person name="Mural R.J."/>
            <person name="Myers E.W."/>
            <person name="Adams M.D."/>
            <person name="Smith H.O."/>
            <person name="Broder S."/>
            <person name="Gardner M.J."/>
            <person name="Fraser C.M."/>
            <person name="Birney E."/>
            <person name="Bork P."/>
            <person name="Brey P.T."/>
            <person name="Venter J.C."/>
            <person name="Weissenbach J."/>
            <person name="Kafatos F.C."/>
            <person name="Collins F.H."/>
            <person name="Hoffman S.L."/>
        </authorList>
    </citation>
    <scope>NUCLEOTIDE SEQUENCE [LARGE SCALE GENOMIC DNA]</scope>
    <source>
        <strain evidence="8">PEST</strain>
    </source>
</reference>
<evidence type="ECO:0000256" key="4">
    <source>
        <dbReference type="ARBA" id="ARBA00023295"/>
    </source>
</evidence>
<dbReference type="InterPro" id="IPR013780">
    <property type="entry name" value="Glyco_hydro_b"/>
</dbReference>
<dbReference type="Pfam" id="PF01055">
    <property type="entry name" value="Glyco_hydro_31_2nd"/>
    <property type="match status" value="1"/>
</dbReference>
<dbReference type="eggNOG" id="KOG1065">
    <property type="taxonomic scope" value="Eukaryota"/>
</dbReference>
<evidence type="ECO:0000259" key="7">
    <source>
        <dbReference type="Pfam" id="PF21365"/>
    </source>
</evidence>
<accession>Q7Q275</accession>
<reference evidence="8" key="4">
    <citation type="journal article" date="2007" name="Genome Biol.">
        <title>Update of the Anopheles gambiae PEST genome assembly.</title>
        <authorList>
            <person name="Sharakhova M.V."/>
            <person name="Hammond M.P."/>
            <person name="Lobo N.F."/>
            <person name="Krzywinski J."/>
            <person name="Unger M.F."/>
            <person name="Hillenmeyer M.E."/>
            <person name="Bruggner R.V."/>
            <person name="Birney E."/>
            <person name="Collins F.H."/>
        </authorList>
    </citation>
    <scope>NUCLEOTIDE SEQUENCE</scope>
    <source>
        <strain evidence="8">PEST</strain>
    </source>
</reference>
<dbReference type="CDD" id="cd06592">
    <property type="entry name" value="GH31_NET37"/>
    <property type="match status" value="1"/>
</dbReference>
<dbReference type="PANTHER" id="PTHR43053">
    <property type="entry name" value="GLYCOSIDASE FAMILY 31"/>
    <property type="match status" value="1"/>
</dbReference>
<dbReference type="SUPFAM" id="SSF51011">
    <property type="entry name" value="Glycosyl hydrolase domain"/>
    <property type="match status" value="1"/>
</dbReference>
<dbReference type="GO" id="GO:0004553">
    <property type="term" value="F:hydrolase activity, hydrolyzing O-glycosyl compounds"/>
    <property type="evidence" value="ECO:0007669"/>
    <property type="project" value="InterPro"/>
</dbReference>
<evidence type="ECO:0000313" key="8">
    <source>
        <dbReference type="EMBL" id="EAA13629.5"/>
    </source>
</evidence>
<feature type="domain" description="Glycosyl hydrolase family 31 C-terminal" evidence="7">
    <location>
        <begin position="596"/>
        <end position="678"/>
    </location>
</feature>
<reference evidence="8" key="5">
    <citation type="submission" date="2011-05" db="EMBL/GenBank/DDBJ databases">
        <authorList>
            <consortium name="VectorBase"/>
        </authorList>
    </citation>
    <scope>NUCLEOTIDE SEQUENCE</scope>
    <source>
        <strain evidence="8">PEST</strain>
    </source>
</reference>
<feature type="domain" description="Glycoside hydrolase family 31 TIM barrel" evidence="6">
    <location>
        <begin position="288"/>
        <end position="585"/>
    </location>
</feature>
<evidence type="ECO:0000256" key="2">
    <source>
        <dbReference type="ARBA" id="ARBA00022729"/>
    </source>
</evidence>
<dbReference type="PhylomeDB" id="Q7Q275"/>
<dbReference type="OMA" id="CDRTTDR"/>
<keyword evidence="2" id="KW-0732">Signal</keyword>
<dbReference type="EMBL" id="AAAB01008978">
    <property type="protein sequence ID" value="EAA13629.5"/>
    <property type="molecule type" value="Genomic_DNA"/>
</dbReference>
<dbReference type="AlphaFoldDB" id="Q7Q275"/>
<keyword evidence="3 5" id="KW-0378">Hydrolase</keyword>
<dbReference type="Pfam" id="PF21365">
    <property type="entry name" value="Glyco_hydro_31_3rd"/>
    <property type="match status" value="1"/>
</dbReference>
<dbReference type="InterPro" id="IPR050985">
    <property type="entry name" value="Alpha-glycosidase_related"/>
</dbReference>
<organism evidence="8">
    <name type="scientific">Anopheles gambiae</name>
    <name type="common">African malaria mosquito</name>
    <dbReference type="NCBI Taxonomy" id="7165"/>
    <lineage>
        <taxon>Eukaryota</taxon>
        <taxon>Metazoa</taxon>
        <taxon>Ecdysozoa</taxon>
        <taxon>Arthropoda</taxon>
        <taxon>Hexapoda</taxon>
        <taxon>Insecta</taxon>
        <taxon>Pterygota</taxon>
        <taxon>Neoptera</taxon>
        <taxon>Endopterygota</taxon>
        <taxon>Diptera</taxon>
        <taxon>Nematocera</taxon>
        <taxon>Culicoidea</taxon>
        <taxon>Culicidae</taxon>
        <taxon>Anophelinae</taxon>
        <taxon>Anopheles</taxon>
    </lineage>
</organism>
<evidence type="ECO:0000256" key="3">
    <source>
        <dbReference type="ARBA" id="ARBA00022801"/>
    </source>
</evidence>
<comment type="similarity">
    <text evidence="1 5">Belongs to the glycosyl hydrolase 31 family.</text>
</comment>
<dbReference type="VEuPathDB" id="VectorBase:AGAMI1_014726"/>
<dbReference type="PANTHER" id="PTHR43053:SF4">
    <property type="entry name" value="MYOGENESIS-REGULATING GLYCOSIDASE"/>
    <property type="match status" value="1"/>
</dbReference>
<reference evidence="8" key="2">
    <citation type="submission" date="2002-03" db="EMBL/GenBank/DDBJ databases">
        <authorList>
            <consortium name="The Anopheles Genome Sequencing Consortium"/>
        </authorList>
    </citation>
    <scope>NUCLEOTIDE SEQUENCE</scope>
    <source>
        <strain evidence="8">PEST</strain>
    </source>
</reference>
<comment type="caution">
    <text evidence="8">The sequence shown here is derived from an EMBL/GenBank/DDBJ whole genome shotgun (WGS) entry which is preliminary data.</text>
</comment>
<evidence type="ECO:0000256" key="5">
    <source>
        <dbReference type="RuleBase" id="RU361185"/>
    </source>
</evidence>
<keyword evidence="4 5" id="KW-0326">Glycosidase</keyword>
<dbReference type="STRING" id="7165.Q7Q275"/>
<protein>
    <submittedName>
        <fullName evidence="8">AGAP003993-PA</fullName>
    </submittedName>
</protein>
<dbReference type="InterPro" id="IPR048395">
    <property type="entry name" value="Glyco_hydro_31_C"/>
</dbReference>
<reference evidence="8" key="3">
    <citation type="journal article" date="2004" name="Trends Parasitol.">
        <title>The Anopheles gambiae genome: an update.</title>
        <authorList>
            <person name="Mongin E."/>
            <person name="Louis C."/>
            <person name="Holt R.A."/>
            <person name="Birney E."/>
            <person name="Collins F.H."/>
        </authorList>
    </citation>
    <scope>NUCLEOTIDE SEQUENCE</scope>
    <source>
        <strain evidence="8">PEST</strain>
    </source>
</reference>
<dbReference type="InterPro" id="IPR000322">
    <property type="entry name" value="Glyco_hydro_31_TIM"/>
</dbReference>
<name>Q7Q275_ANOGA</name>
<dbReference type="SUPFAM" id="SSF51445">
    <property type="entry name" value="(Trans)glycosidases"/>
    <property type="match status" value="1"/>
</dbReference>
<dbReference type="InterPro" id="IPR017853">
    <property type="entry name" value="GH"/>
</dbReference>